<dbReference type="SUPFAM" id="SSF57701">
    <property type="entry name" value="Zn2/Cys6 DNA-binding domain"/>
    <property type="match status" value="1"/>
</dbReference>
<feature type="compositionally biased region" description="Low complexity" evidence="1">
    <location>
        <begin position="564"/>
        <end position="605"/>
    </location>
</feature>
<dbReference type="OMA" id="RSSKVAC"/>
<gene>
    <name evidence="3" type="ORF">DFA_07960</name>
</gene>
<dbReference type="GO" id="GO:0004402">
    <property type="term" value="F:histone acetyltransferase activity"/>
    <property type="evidence" value="ECO:0007669"/>
    <property type="project" value="TreeGrafter"/>
</dbReference>
<dbReference type="Gene3D" id="4.10.240.10">
    <property type="entry name" value="Zn(2)-C6 fungal-type DNA-binding domain"/>
    <property type="match status" value="1"/>
</dbReference>
<dbReference type="GO" id="GO:0000981">
    <property type="term" value="F:DNA-binding transcription factor activity, RNA polymerase II-specific"/>
    <property type="evidence" value="ECO:0007669"/>
    <property type="project" value="InterPro"/>
</dbReference>
<proteinExistence type="predicted"/>
<dbReference type="PROSITE" id="PS00463">
    <property type="entry name" value="ZN2_CY6_FUNGAL_1"/>
    <property type="match status" value="1"/>
</dbReference>
<dbReference type="GeneID" id="14869645"/>
<dbReference type="SUPFAM" id="SSF55785">
    <property type="entry name" value="PYP-like sensor domain (PAS domain)"/>
    <property type="match status" value="1"/>
</dbReference>
<dbReference type="InterPro" id="IPR001138">
    <property type="entry name" value="Zn2Cys6_DnaBD"/>
</dbReference>
<dbReference type="RefSeq" id="XP_004355461.1">
    <property type="nucleotide sequence ID" value="XM_004355408.1"/>
</dbReference>
<dbReference type="STRING" id="1054147.F4Q4B7"/>
<name>F4Q4B7_CACFS</name>
<feature type="compositionally biased region" description="Low complexity" evidence="1">
    <location>
        <begin position="191"/>
        <end position="213"/>
    </location>
</feature>
<evidence type="ECO:0000259" key="2">
    <source>
        <dbReference type="PROSITE" id="PS50048"/>
    </source>
</evidence>
<dbReference type="AlphaFoldDB" id="F4Q4B7"/>
<dbReference type="InterPro" id="IPR035965">
    <property type="entry name" value="PAS-like_dom_sf"/>
</dbReference>
<dbReference type="Proteomes" id="UP000007797">
    <property type="component" value="Unassembled WGS sequence"/>
</dbReference>
<accession>F4Q4B7</accession>
<dbReference type="Pfam" id="PF00172">
    <property type="entry name" value="Zn_clus"/>
    <property type="match status" value="1"/>
</dbReference>
<evidence type="ECO:0000256" key="1">
    <source>
        <dbReference type="SAM" id="MobiDB-lite"/>
    </source>
</evidence>
<reference evidence="4" key="1">
    <citation type="journal article" date="2011" name="Genome Res.">
        <title>Phylogeny-wide analysis of social amoeba genomes highlights ancient origins for complex intercellular communication.</title>
        <authorList>
            <person name="Heidel A.J."/>
            <person name="Lawal H.M."/>
            <person name="Felder M."/>
            <person name="Schilde C."/>
            <person name="Helps N.R."/>
            <person name="Tunggal B."/>
            <person name="Rivero F."/>
            <person name="John U."/>
            <person name="Schleicher M."/>
            <person name="Eichinger L."/>
            <person name="Platzer M."/>
            <person name="Noegel A.A."/>
            <person name="Schaap P."/>
            <person name="Gloeckner G."/>
        </authorList>
    </citation>
    <scope>NUCLEOTIDE SEQUENCE [LARGE SCALE GENOMIC DNA]</scope>
    <source>
        <strain evidence="4">SH3</strain>
    </source>
</reference>
<dbReference type="PROSITE" id="PS50048">
    <property type="entry name" value="ZN2_CY6_FUNGAL_2"/>
    <property type="match status" value="1"/>
</dbReference>
<organism evidence="3 4">
    <name type="scientific">Cavenderia fasciculata</name>
    <name type="common">Slime mold</name>
    <name type="synonym">Dictyostelium fasciculatum</name>
    <dbReference type="NCBI Taxonomy" id="261658"/>
    <lineage>
        <taxon>Eukaryota</taxon>
        <taxon>Amoebozoa</taxon>
        <taxon>Evosea</taxon>
        <taxon>Eumycetozoa</taxon>
        <taxon>Dictyostelia</taxon>
        <taxon>Acytosteliales</taxon>
        <taxon>Cavenderiaceae</taxon>
        <taxon>Cavenderia</taxon>
    </lineage>
</organism>
<dbReference type="OrthoDB" id="14115at2759"/>
<feature type="region of interest" description="Disordered" evidence="1">
    <location>
        <begin position="563"/>
        <end position="605"/>
    </location>
</feature>
<protein>
    <submittedName>
        <fullName evidence="3">Transcriptional regulatory protein</fullName>
    </submittedName>
</protein>
<dbReference type="GO" id="GO:0008270">
    <property type="term" value="F:zinc ion binding"/>
    <property type="evidence" value="ECO:0007669"/>
    <property type="project" value="InterPro"/>
</dbReference>
<feature type="compositionally biased region" description="Polar residues" evidence="1">
    <location>
        <begin position="471"/>
        <end position="490"/>
    </location>
</feature>
<feature type="compositionally biased region" description="Low complexity" evidence="1">
    <location>
        <begin position="427"/>
        <end position="457"/>
    </location>
</feature>
<feature type="domain" description="Zn(2)-C6 fungal-type" evidence="2">
    <location>
        <begin position="35"/>
        <end position="64"/>
    </location>
</feature>
<feature type="region of interest" description="Disordered" evidence="1">
    <location>
        <begin position="423"/>
        <end position="510"/>
    </location>
</feature>
<feature type="region of interest" description="Disordered" evidence="1">
    <location>
        <begin position="116"/>
        <end position="156"/>
    </location>
</feature>
<evidence type="ECO:0000313" key="4">
    <source>
        <dbReference type="Proteomes" id="UP000007797"/>
    </source>
</evidence>
<dbReference type="KEGG" id="dfa:DFA_07960"/>
<dbReference type="PANTHER" id="PTHR20916">
    <property type="entry name" value="CYSTEINE AND GLYCINE-RICH PROTEIN 2 BINDING PROTEIN"/>
    <property type="match status" value="1"/>
</dbReference>
<sequence length="855" mass="94551">MPNPTAAALCVSAAPSSSCDDSVCAATTKKRAKRACVNCRQSKVACDQQRPCTRCTKHGIEDKCHDVPRKTKVVNKRAKKETSLPVIIAGQDGNGVSTLAASTSPSSPILLLQHHPRSSCRKLQEKHQTASTSNSSTTTSTSTTPTTTIDSSTTTLTSTTTPIVITKRSNLTSTSTTPLQLLQQKQQQAQQQQQQAAQQQQQQLNSSTNNLSPPQSPPSPRYTGNHQQDISNLVNTIKNNPHLQQQIQHYHQIKQQQQQYHQLQQLNNQILQQQQQNNSPIINNNNQHVPMYRFTANQQQQQLQQINNLACQSVSSSSLMSAIEDPTVNIVDNVVPANSNSSNSVAAGSNGIGLSQNNNLFIASSVFNNQQQQHNIDIESMLAKPLELSDPSPPPLVPSSHQDLSMFQNSCVMNPPSPLMLANLTMPSSPSSTFSTPTQHILASASSPDHSSSPGSPHLHHHQHQPQLGSFTNVVNEVVGSPSSPQQMSSDKPIKQEDGSSSSSPSNKPVLSNIQQAFENVLINLSTIVGTASAFQEPIAVGSSTSSAPFGYCSKSPFSIDGVPQQSQQPLLLGNGNNNNNNNNNGYGSNPSSCPDSPQQQQQQQPQLGDLLFAYKQQHNALTKLQNSNNNIITSNNNNNNTVHTIQPDLLVSELKKIHQSLDVITKFLHFPLSPQQQQQLQVNQSLQQLMHQQIERPLYDAPKNHIIPGNLWLPCLESIKQYTPRAKWGLPDRKVVEINQPFCKLLGYNSVTEFNDARSIWDEVVHHQIIPFTNRYAMEAIMKGIQRFQRPCVFKKKNGYYFSATILVEFDEYFTCFQTTILQKLTDFYEDISDDYLSRELRYKQACLALDDIF</sequence>
<dbReference type="CDD" id="cd00067">
    <property type="entry name" value="GAL4"/>
    <property type="match status" value="1"/>
</dbReference>
<dbReference type="InterPro" id="IPR036864">
    <property type="entry name" value="Zn2-C6_fun-type_DNA-bd_sf"/>
</dbReference>
<evidence type="ECO:0000313" key="3">
    <source>
        <dbReference type="EMBL" id="EGG16979.1"/>
    </source>
</evidence>
<feature type="region of interest" description="Disordered" evidence="1">
    <location>
        <begin position="191"/>
        <end position="227"/>
    </location>
</feature>
<feature type="compositionally biased region" description="Low complexity" evidence="1">
    <location>
        <begin position="129"/>
        <end position="156"/>
    </location>
</feature>
<dbReference type="SMART" id="SM00066">
    <property type="entry name" value="GAL4"/>
    <property type="match status" value="1"/>
</dbReference>
<keyword evidence="4" id="KW-1185">Reference proteome</keyword>
<dbReference type="EMBL" id="GL883021">
    <property type="protein sequence ID" value="EGG16979.1"/>
    <property type="molecule type" value="Genomic_DNA"/>
</dbReference>
<dbReference type="PANTHER" id="PTHR20916:SF12">
    <property type="entry name" value="ANCESTRAL COATOMER ELEMENT 1 SEC16_SEC31 DOMAIN-CONTAINING PROTEIN-RELATED"/>
    <property type="match status" value="1"/>
</dbReference>